<name>A0A1V4INJ4_9CLOT</name>
<evidence type="ECO:0000313" key="1">
    <source>
        <dbReference type="EMBL" id="OPJ61611.1"/>
    </source>
</evidence>
<comment type="caution">
    <text evidence="1">The sequence shown here is derived from an EMBL/GenBank/DDBJ whole genome shotgun (WGS) entry which is preliminary data.</text>
</comment>
<dbReference type="AlphaFoldDB" id="A0A1V4INJ4"/>
<gene>
    <name evidence="1" type="ORF">CLCHR_24050</name>
    <name evidence="2" type="ORF">D2A34_12835</name>
</gene>
<sequence>MAITIQQFDFFTGATSATDNLIPVTSTPTVIGELVIDEVIVGDLIWLTGVVGGLDNDNETTYASFDIKIFKGDVFIPSKQVYSISTEVDKEGDGDLVNTPLSYVDVIDKNATNVKYVITIQETTGNKNVFVDGPITFTAARIRK</sequence>
<dbReference type="Proteomes" id="UP000191056">
    <property type="component" value="Unassembled WGS sequence"/>
</dbReference>
<reference evidence="2 4" key="2">
    <citation type="submission" date="2018-08" db="EMBL/GenBank/DDBJ databases">
        <title>Genome of Clostridium chromiireducens C1, DSM12136.</title>
        <authorList>
            <person name="Xing M."/>
            <person name="Wei Y."/>
            <person name="Ang E.L."/>
            <person name="Zhao H."/>
            <person name="Zhang Y."/>
        </authorList>
    </citation>
    <scope>NUCLEOTIDE SEQUENCE [LARGE SCALE GENOMIC DNA]</scope>
    <source>
        <strain evidence="2 4">C1</strain>
    </source>
</reference>
<protein>
    <submittedName>
        <fullName evidence="1">Uncharacterized protein</fullName>
    </submittedName>
</protein>
<dbReference type="EMBL" id="MZGT01000029">
    <property type="protein sequence ID" value="OPJ61611.1"/>
    <property type="molecule type" value="Genomic_DNA"/>
</dbReference>
<proteinExistence type="predicted"/>
<evidence type="ECO:0000313" key="3">
    <source>
        <dbReference type="Proteomes" id="UP000191056"/>
    </source>
</evidence>
<dbReference type="Proteomes" id="UP000265930">
    <property type="component" value="Unassembled WGS sequence"/>
</dbReference>
<evidence type="ECO:0000313" key="4">
    <source>
        <dbReference type="Proteomes" id="UP000265930"/>
    </source>
</evidence>
<dbReference type="EMBL" id="QXDJ01000003">
    <property type="protein sequence ID" value="RII34060.1"/>
    <property type="molecule type" value="Genomic_DNA"/>
</dbReference>
<reference evidence="1 3" key="1">
    <citation type="submission" date="2017-03" db="EMBL/GenBank/DDBJ databases">
        <title>Genome sequence of Clostridium chromiireducens DSM 23318.</title>
        <authorList>
            <person name="Poehlein A."/>
            <person name="Daniel R."/>
        </authorList>
    </citation>
    <scope>NUCLEOTIDE SEQUENCE [LARGE SCALE GENOMIC DNA]</scope>
    <source>
        <strain evidence="1 3">DSM 23318</strain>
    </source>
</reference>
<accession>A0A1V4INJ4</accession>
<keyword evidence="3" id="KW-1185">Reference proteome</keyword>
<evidence type="ECO:0000313" key="2">
    <source>
        <dbReference type="EMBL" id="RII34060.1"/>
    </source>
</evidence>
<organism evidence="1 3">
    <name type="scientific">Clostridium chromiireducens</name>
    <dbReference type="NCBI Taxonomy" id="225345"/>
    <lineage>
        <taxon>Bacteria</taxon>
        <taxon>Bacillati</taxon>
        <taxon>Bacillota</taxon>
        <taxon>Clostridia</taxon>
        <taxon>Eubacteriales</taxon>
        <taxon>Clostridiaceae</taxon>
        <taxon>Clostridium</taxon>
    </lineage>
</organism>
<dbReference type="RefSeq" id="WP_079440031.1">
    <property type="nucleotide sequence ID" value="NZ_MZGT01000029.1"/>
</dbReference>
<dbReference type="OrthoDB" id="2082607at2"/>